<proteinExistence type="predicted"/>
<organism evidence="1">
    <name type="scientific">marine sediment metagenome</name>
    <dbReference type="NCBI Taxonomy" id="412755"/>
    <lineage>
        <taxon>unclassified sequences</taxon>
        <taxon>metagenomes</taxon>
        <taxon>ecological metagenomes</taxon>
    </lineage>
</organism>
<evidence type="ECO:0000313" key="1">
    <source>
        <dbReference type="EMBL" id="KKN53619.1"/>
    </source>
</evidence>
<comment type="caution">
    <text evidence="1">The sequence shown here is derived from an EMBL/GenBank/DDBJ whole genome shotgun (WGS) entry which is preliminary data.</text>
</comment>
<dbReference type="EMBL" id="LAZR01000963">
    <property type="protein sequence ID" value="KKN53619.1"/>
    <property type="molecule type" value="Genomic_DNA"/>
</dbReference>
<accession>A0A0F9RFG1</accession>
<reference evidence="1" key="1">
    <citation type="journal article" date="2015" name="Nature">
        <title>Complex archaea that bridge the gap between prokaryotes and eukaryotes.</title>
        <authorList>
            <person name="Spang A."/>
            <person name="Saw J.H."/>
            <person name="Jorgensen S.L."/>
            <person name="Zaremba-Niedzwiedzka K."/>
            <person name="Martijn J."/>
            <person name="Lind A.E."/>
            <person name="van Eijk R."/>
            <person name="Schleper C."/>
            <person name="Guy L."/>
            <person name="Ettema T.J."/>
        </authorList>
    </citation>
    <scope>NUCLEOTIDE SEQUENCE</scope>
</reference>
<dbReference type="AlphaFoldDB" id="A0A0F9RFG1"/>
<sequence>MSNLLIQLVKSLVAAMAAMLTPTQVKLILDKAFDTVEEKVKDSKTHWDDVLVLPMITALRKALGVEDDD</sequence>
<name>A0A0F9RFG1_9ZZZZ</name>
<protein>
    <submittedName>
        <fullName evidence="1">Uncharacterized protein</fullName>
    </submittedName>
</protein>
<gene>
    <name evidence="1" type="ORF">LCGC14_0600500</name>
</gene>